<dbReference type="Pfam" id="PF17236">
    <property type="entry name" value="SU10_MCP"/>
    <property type="match status" value="1"/>
</dbReference>
<name>A0ABT7HPB9_9BACT</name>
<dbReference type="EMBL" id="JANURM010000003">
    <property type="protein sequence ID" value="MDL0088490.1"/>
    <property type="molecule type" value="Genomic_DNA"/>
</dbReference>
<comment type="caution">
    <text evidence="1">The sequence shown here is derived from an EMBL/GenBank/DDBJ whole genome shotgun (WGS) entry which is preliminary data.</text>
</comment>
<gene>
    <name evidence="1" type="ORF">NYG85_03750</name>
</gene>
<reference evidence="1" key="1">
    <citation type="submission" date="2022-08" db="EMBL/GenBank/DDBJ databases">
        <authorList>
            <person name="Wang H."/>
        </authorList>
    </citation>
    <scope>NUCLEOTIDE SEQUENCE</scope>
    <source>
        <strain evidence="1">PS10</strain>
    </source>
</reference>
<evidence type="ECO:0000313" key="2">
    <source>
        <dbReference type="Proteomes" id="UP001173801"/>
    </source>
</evidence>
<proteinExistence type="predicted"/>
<evidence type="ECO:0000313" key="1">
    <source>
        <dbReference type="EMBL" id="MDL0088490.1"/>
    </source>
</evidence>
<dbReference type="InterPro" id="IPR035198">
    <property type="entry name" value="SU10_MCP"/>
</dbReference>
<accession>A0ABT7HPB9</accession>
<dbReference type="RefSeq" id="WP_284937145.1">
    <property type="nucleotide sequence ID" value="NZ_JANURM010000003.1"/>
</dbReference>
<keyword evidence="2" id="KW-1185">Reference proteome</keyword>
<reference evidence="1" key="2">
    <citation type="journal article" date="2023" name="Microorganisms">
        <title>Isolation and Genomic Characteristics of Cat-Borne Campylobacter felis sp. nov. and Sheep-Borne Campylobacter ovis sp. nov.</title>
        <authorList>
            <person name="Wang H."/>
            <person name="Li Y."/>
            <person name="Gu Y."/>
            <person name="Zhou G."/>
            <person name="Chen X."/>
            <person name="Zhang X."/>
            <person name="Shao Z."/>
            <person name="Zhang J."/>
            <person name="Zhang M."/>
        </authorList>
    </citation>
    <scope>NUCLEOTIDE SEQUENCE</scope>
    <source>
        <strain evidence="1">PS10</strain>
    </source>
</reference>
<organism evidence="1 2">
    <name type="scientific">Campylobacter gastrosuis</name>
    <dbReference type="NCBI Taxonomy" id="2974576"/>
    <lineage>
        <taxon>Bacteria</taxon>
        <taxon>Pseudomonadati</taxon>
        <taxon>Campylobacterota</taxon>
        <taxon>Epsilonproteobacteria</taxon>
        <taxon>Campylobacterales</taxon>
        <taxon>Campylobacteraceae</taxon>
        <taxon>Campylobacter</taxon>
    </lineage>
</organism>
<dbReference type="Proteomes" id="UP001173801">
    <property type="component" value="Unassembled WGS sequence"/>
</dbReference>
<sequence length="308" mass="33894">MAVKTGLITSEEAFGTKGVYLENTIKRIGWQQTPFLSTISTAAPADRSTNVALGHSWYYDEIPTGDKNNAHVEGGAAAQIKYFTGSSLKNHFQIVKNGYGVSGTEEHSTRVNGSAKLATQGELSSLEHKLSIEQILLSDQAAVARVNSGGSLTAGKCGGLKSFATSVNTIDAAGAELDMQLIRNLLKIGFFKNRPYQYLMVKDTQNDKLLALLDKYKQANYKVKQFDDEVLAINSSYGTNIKIILNPFLAENEIIAYRSDDIVKVNWRAMKTREIPTSDDAIKKEIISEFTLRVCTPVAFAWLKNLKV</sequence>
<protein>
    <submittedName>
        <fullName evidence="1">DUF5309 domain-containing protein</fullName>
    </submittedName>
</protein>